<dbReference type="Pfam" id="PF07686">
    <property type="entry name" value="V-set"/>
    <property type="match status" value="1"/>
</dbReference>
<dbReference type="HOGENOM" id="CLU_114361_0_0_1"/>
<dbReference type="GO" id="GO:0009986">
    <property type="term" value="C:cell surface"/>
    <property type="evidence" value="ECO:0007669"/>
    <property type="project" value="TreeGrafter"/>
</dbReference>
<dbReference type="Proteomes" id="UP000007303">
    <property type="component" value="Unassembled WGS sequence"/>
</dbReference>
<evidence type="ECO:0000256" key="2">
    <source>
        <dbReference type="ARBA" id="ARBA00022692"/>
    </source>
</evidence>
<evidence type="ECO:0000256" key="8">
    <source>
        <dbReference type="ARBA" id="ARBA00023157"/>
    </source>
</evidence>
<keyword evidence="8" id="KW-1015">Disulfide bond</keyword>
<dbReference type="PANTHER" id="PTHR11292:SF7">
    <property type="entry name" value="T-CELL SURFACE GLYCOPROTEIN CD8 BETA CHAIN-RELATED"/>
    <property type="match status" value="1"/>
</dbReference>
<dbReference type="GO" id="GO:0002250">
    <property type="term" value="P:adaptive immune response"/>
    <property type="evidence" value="ECO:0007669"/>
    <property type="project" value="UniProtKB-KW"/>
</dbReference>
<dbReference type="GO" id="GO:0015026">
    <property type="term" value="F:coreceptor activity"/>
    <property type="evidence" value="ECO:0007669"/>
    <property type="project" value="InterPro"/>
</dbReference>
<evidence type="ECO:0000256" key="3">
    <source>
        <dbReference type="ARBA" id="ARBA00022729"/>
    </source>
</evidence>
<evidence type="ECO:0000256" key="6">
    <source>
        <dbReference type="ARBA" id="ARBA00023130"/>
    </source>
</evidence>
<evidence type="ECO:0000313" key="15">
    <source>
        <dbReference type="Proteomes" id="UP000007303"/>
    </source>
</evidence>
<organism evidence="14 15">
    <name type="scientific">Tetraodon nigroviridis</name>
    <name type="common">Spotted green pufferfish</name>
    <name type="synonym">Chelonodon nigroviridis</name>
    <dbReference type="NCBI Taxonomy" id="99883"/>
    <lineage>
        <taxon>Eukaryota</taxon>
        <taxon>Metazoa</taxon>
        <taxon>Chordata</taxon>
        <taxon>Craniata</taxon>
        <taxon>Vertebrata</taxon>
        <taxon>Euteleostomi</taxon>
        <taxon>Actinopterygii</taxon>
        <taxon>Neopterygii</taxon>
        <taxon>Teleostei</taxon>
        <taxon>Neoteleostei</taxon>
        <taxon>Acanthomorphata</taxon>
        <taxon>Eupercaria</taxon>
        <taxon>Tetraodontiformes</taxon>
        <taxon>Tetradontoidea</taxon>
        <taxon>Tetraodontidae</taxon>
        <taxon>Tetraodon</taxon>
    </lineage>
</organism>
<evidence type="ECO:0000256" key="11">
    <source>
        <dbReference type="SAM" id="Phobius"/>
    </source>
</evidence>
<dbReference type="InterPro" id="IPR036179">
    <property type="entry name" value="Ig-like_dom_sf"/>
</dbReference>
<dbReference type="OMA" id="WTTVSHQ"/>
<name>H3BW10_TETNG</name>
<feature type="chain" id="PRO_5003580737" evidence="12">
    <location>
        <begin position="25"/>
        <end position="219"/>
    </location>
</feature>
<dbReference type="InterPro" id="IPR013783">
    <property type="entry name" value="Ig-like_fold"/>
</dbReference>
<keyword evidence="3 12" id="KW-0732">Signal</keyword>
<keyword evidence="9" id="KW-0325">Glycoprotein</keyword>
<dbReference type="AlphaFoldDB" id="H3BW10"/>
<reference evidence="14" key="2">
    <citation type="submission" date="2025-08" db="UniProtKB">
        <authorList>
            <consortium name="Ensembl"/>
        </authorList>
    </citation>
    <scope>IDENTIFICATION</scope>
</reference>
<dbReference type="InterPro" id="IPR042414">
    <property type="entry name" value="CD8B"/>
</dbReference>
<reference evidence="14" key="3">
    <citation type="submission" date="2025-09" db="UniProtKB">
        <authorList>
            <consortium name="Ensembl"/>
        </authorList>
    </citation>
    <scope>IDENTIFICATION</scope>
</reference>
<dbReference type="PANTHER" id="PTHR11292">
    <property type="entry name" value="T-CELL SURFACE GLYCOPROTEIN CD8 BETA CHAIN"/>
    <property type="match status" value="1"/>
</dbReference>
<evidence type="ECO:0000259" key="13">
    <source>
        <dbReference type="Pfam" id="PF07686"/>
    </source>
</evidence>
<dbReference type="GO" id="GO:0016020">
    <property type="term" value="C:membrane"/>
    <property type="evidence" value="ECO:0007669"/>
    <property type="project" value="UniProtKB-SubCell"/>
</dbReference>
<feature type="transmembrane region" description="Helical" evidence="11">
    <location>
        <begin position="178"/>
        <end position="201"/>
    </location>
</feature>
<dbReference type="InterPro" id="IPR013106">
    <property type="entry name" value="Ig_V-set"/>
</dbReference>
<dbReference type="InParanoid" id="H3BW10"/>
<keyword evidence="2 11" id="KW-0812">Transmembrane</keyword>
<keyword evidence="4" id="KW-0391">Immunity</keyword>
<keyword evidence="15" id="KW-1185">Reference proteome</keyword>
<evidence type="ECO:0000256" key="5">
    <source>
        <dbReference type="ARBA" id="ARBA00022989"/>
    </source>
</evidence>
<keyword evidence="7 11" id="KW-0472">Membrane</keyword>
<dbReference type="GO" id="GO:0050776">
    <property type="term" value="P:regulation of immune response"/>
    <property type="evidence" value="ECO:0007669"/>
    <property type="project" value="InterPro"/>
</dbReference>
<dbReference type="Ensembl" id="ENSTNIT00000001362.1">
    <property type="protein sequence ID" value="ENSTNIP00000000172.1"/>
    <property type="gene ID" value="ENSTNIG00000001148.1"/>
</dbReference>
<feature type="signal peptide" evidence="12">
    <location>
        <begin position="1"/>
        <end position="24"/>
    </location>
</feature>
<feature type="domain" description="Immunoglobulin V-set" evidence="13">
    <location>
        <begin position="48"/>
        <end position="143"/>
    </location>
</feature>
<sequence length="219" mass="24149">THTGPGARMILLTLAWSLLMASQASDVNLILEQDKPVALYPDLFSEALIHCTDGNLQPDAVYWFRTLLPAAAAARAQFLGKLNNADVFSPGEGVSRDRFKSRKKTKNVFSLKIINVTEEDAGLYSCVMKDRKATEVWKPGVLLLPGVIPPTSPPTTTTRATVRHICRCSPRADGCGPLVLWPLVGTAAALALTLLCTLYYFSRLPKKCRHRFVKKRQLT</sequence>
<comment type="subcellular location">
    <subcellularLocation>
        <location evidence="1">Membrane</location>
        <topology evidence="1">Single-pass type I membrane protein</topology>
    </subcellularLocation>
</comment>
<evidence type="ECO:0000256" key="7">
    <source>
        <dbReference type="ARBA" id="ARBA00023136"/>
    </source>
</evidence>
<evidence type="ECO:0000256" key="1">
    <source>
        <dbReference type="ARBA" id="ARBA00004479"/>
    </source>
</evidence>
<dbReference type="STRING" id="99883.ENSTNIP00000000172"/>
<dbReference type="Gene3D" id="2.60.40.10">
    <property type="entry name" value="Immunoglobulins"/>
    <property type="match status" value="1"/>
</dbReference>
<dbReference type="SUPFAM" id="SSF48726">
    <property type="entry name" value="Immunoglobulin"/>
    <property type="match status" value="1"/>
</dbReference>
<reference evidence="15" key="1">
    <citation type="journal article" date="2004" name="Nature">
        <title>Genome duplication in the teleost fish Tetraodon nigroviridis reveals the early vertebrate proto-karyotype.</title>
        <authorList>
            <person name="Jaillon O."/>
            <person name="Aury J.-M."/>
            <person name="Brunet F."/>
            <person name="Petit J.-L."/>
            <person name="Stange-Thomann N."/>
            <person name="Mauceli E."/>
            <person name="Bouneau L."/>
            <person name="Fischer C."/>
            <person name="Ozouf-Costaz C."/>
            <person name="Bernot A."/>
            <person name="Nicaud S."/>
            <person name="Jaffe D."/>
            <person name="Fisher S."/>
            <person name="Lutfalla G."/>
            <person name="Dossat C."/>
            <person name="Segurens B."/>
            <person name="Dasilva C."/>
            <person name="Salanoubat M."/>
            <person name="Levy M."/>
            <person name="Boudet N."/>
            <person name="Castellano S."/>
            <person name="Anthouard V."/>
            <person name="Jubin C."/>
            <person name="Castelli V."/>
            <person name="Katinka M."/>
            <person name="Vacherie B."/>
            <person name="Biemont C."/>
            <person name="Skalli Z."/>
            <person name="Cattolico L."/>
            <person name="Poulain J."/>
            <person name="De Berardinis V."/>
            <person name="Cruaud C."/>
            <person name="Duprat S."/>
            <person name="Brottier P."/>
            <person name="Coutanceau J.-P."/>
            <person name="Gouzy J."/>
            <person name="Parra G."/>
            <person name="Lardier G."/>
            <person name="Chapple C."/>
            <person name="McKernan K.J."/>
            <person name="McEwan P."/>
            <person name="Bosak S."/>
            <person name="Kellis M."/>
            <person name="Volff J.-N."/>
            <person name="Guigo R."/>
            <person name="Zody M.C."/>
            <person name="Mesirov J."/>
            <person name="Lindblad-Toh K."/>
            <person name="Birren B."/>
            <person name="Nusbaum C."/>
            <person name="Kahn D."/>
            <person name="Robinson-Rechavi M."/>
            <person name="Laudet V."/>
            <person name="Schachter V."/>
            <person name="Quetier F."/>
            <person name="Saurin W."/>
            <person name="Scarpelli C."/>
            <person name="Wincker P."/>
            <person name="Lander E.S."/>
            <person name="Weissenbach J."/>
            <person name="Roest Crollius H."/>
        </authorList>
    </citation>
    <scope>NUCLEOTIDE SEQUENCE [LARGE SCALE GENOMIC DNA]</scope>
</reference>
<proteinExistence type="predicted"/>
<evidence type="ECO:0000256" key="10">
    <source>
        <dbReference type="ARBA" id="ARBA00023319"/>
    </source>
</evidence>
<accession>H3BW10</accession>
<dbReference type="GeneTree" id="ENSGT00510000048998"/>
<protein>
    <submittedName>
        <fullName evidence="14">Cd8 beta</fullName>
    </submittedName>
</protein>
<evidence type="ECO:0000256" key="12">
    <source>
        <dbReference type="SAM" id="SignalP"/>
    </source>
</evidence>
<keyword evidence="5 11" id="KW-1133">Transmembrane helix</keyword>
<dbReference type="GO" id="GO:0042288">
    <property type="term" value="F:MHC class I protein binding"/>
    <property type="evidence" value="ECO:0007669"/>
    <property type="project" value="InterPro"/>
</dbReference>
<keyword evidence="10" id="KW-0393">Immunoglobulin domain</keyword>
<evidence type="ECO:0000256" key="4">
    <source>
        <dbReference type="ARBA" id="ARBA00022859"/>
    </source>
</evidence>
<evidence type="ECO:0000256" key="9">
    <source>
        <dbReference type="ARBA" id="ARBA00023180"/>
    </source>
</evidence>
<keyword evidence="6" id="KW-1064">Adaptive immunity</keyword>
<evidence type="ECO:0000313" key="14">
    <source>
        <dbReference type="Ensembl" id="ENSTNIP00000000172.1"/>
    </source>
</evidence>